<dbReference type="EC" id="3.1.26.4" evidence="3"/>
<evidence type="ECO:0000256" key="1">
    <source>
        <dbReference type="ARBA" id="ARBA00000077"/>
    </source>
</evidence>
<dbReference type="EMBL" id="CAXKWB010035171">
    <property type="protein sequence ID" value="CAL4146014.1"/>
    <property type="molecule type" value="Genomic_DNA"/>
</dbReference>
<keyword evidence="10" id="KW-1185">Reference proteome</keyword>
<reference evidence="9 10" key="1">
    <citation type="submission" date="2024-05" db="EMBL/GenBank/DDBJ databases">
        <authorList>
            <person name="Wallberg A."/>
        </authorList>
    </citation>
    <scope>NUCLEOTIDE SEQUENCE [LARGE SCALE GENOMIC DNA]</scope>
</reference>
<feature type="domain" description="RNase H type-1" evidence="8">
    <location>
        <begin position="1"/>
        <end position="94"/>
    </location>
</feature>
<evidence type="ECO:0000256" key="2">
    <source>
        <dbReference type="ARBA" id="ARBA00005300"/>
    </source>
</evidence>
<proteinExistence type="inferred from homology"/>
<dbReference type="InterPro" id="IPR050092">
    <property type="entry name" value="RNase_H"/>
</dbReference>
<dbReference type="PANTHER" id="PTHR10642">
    <property type="entry name" value="RIBONUCLEASE H1"/>
    <property type="match status" value="1"/>
</dbReference>
<accession>A0AAV2RYA9</accession>
<dbReference type="PROSITE" id="PS50879">
    <property type="entry name" value="RNASE_H_1"/>
    <property type="match status" value="1"/>
</dbReference>
<protein>
    <recommendedName>
        <fullName evidence="3">ribonuclease H</fullName>
        <ecNumber evidence="3">3.1.26.4</ecNumber>
    </recommendedName>
</protein>
<evidence type="ECO:0000256" key="3">
    <source>
        <dbReference type="ARBA" id="ARBA00012180"/>
    </source>
</evidence>
<evidence type="ECO:0000256" key="6">
    <source>
        <dbReference type="ARBA" id="ARBA00022759"/>
    </source>
</evidence>
<evidence type="ECO:0000259" key="8">
    <source>
        <dbReference type="PROSITE" id="PS50879"/>
    </source>
</evidence>
<feature type="non-terminal residue" evidence="9">
    <location>
        <position position="1"/>
    </location>
</feature>
<evidence type="ECO:0000256" key="5">
    <source>
        <dbReference type="ARBA" id="ARBA00022723"/>
    </source>
</evidence>
<dbReference type="GO" id="GO:0003676">
    <property type="term" value="F:nucleic acid binding"/>
    <property type="evidence" value="ECO:0007669"/>
    <property type="project" value="InterPro"/>
</dbReference>
<evidence type="ECO:0000256" key="4">
    <source>
        <dbReference type="ARBA" id="ARBA00022722"/>
    </source>
</evidence>
<dbReference type="AlphaFoldDB" id="A0AAV2RYA9"/>
<gene>
    <name evidence="9" type="ORF">MNOR_LOCUS29805</name>
</gene>
<dbReference type="Pfam" id="PF00075">
    <property type="entry name" value="RNase_H"/>
    <property type="match status" value="1"/>
</dbReference>
<dbReference type="SUPFAM" id="SSF53098">
    <property type="entry name" value="Ribonuclease H-like"/>
    <property type="match status" value="1"/>
</dbReference>
<dbReference type="Gene3D" id="3.30.420.10">
    <property type="entry name" value="Ribonuclease H-like superfamily/Ribonuclease H"/>
    <property type="match status" value="1"/>
</dbReference>
<keyword evidence="4" id="KW-0540">Nuclease</keyword>
<keyword evidence="5" id="KW-0479">Metal-binding</keyword>
<dbReference type="CDD" id="cd09276">
    <property type="entry name" value="Rnase_HI_RT_non_LTR"/>
    <property type="match status" value="1"/>
</dbReference>
<sequence>GAELFAINRALHWLVLNQPLIQNQEVVILTDSLSGIMALENHHHRSYSTITNQILNVANILKESTANLTIQWVPSHVGLTGNEKADSLAKEAHNLVSETEAALDPKEMNNRLKSTCLERYQQQNQVEETYIR</sequence>
<organism evidence="9 10">
    <name type="scientific">Meganyctiphanes norvegica</name>
    <name type="common">Northern krill</name>
    <name type="synonym">Thysanopoda norvegica</name>
    <dbReference type="NCBI Taxonomy" id="48144"/>
    <lineage>
        <taxon>Eukaryota</taxon>
        <taxon>Metazoa</taxon>
        <taxon>Ecdysozoa</taxon>
        <taxon>Arthropoda</taxon>
        <taxon>Crustacea</taxon>
        <taxon>Multicrustacea</taxon>
        <taxon>Malacostraca</taxon>
        <taxon>Eumalacostraca</taxon>
        <taxon>Eucarida</taxon>
        <taxon>Euphausiacea</taxon>
        <taxon>Euphausiidae</taxon>
        <taxon>Meganyctiphanes</taxon>
    </lineage>
</organism>
<evidence type="ECO:0000313" key="9">
    <source>
        <dbReference type="EMBL" id="CAL4146014.1"/>
    </source>
</evidence>
<keyword evidence="7" id="KW-0378">Hydrolase</keyword>
<dbReference type="InterPro" id="IPR012337">
    <property type="entry name" value="RNaseH-like_sf"/>
</dbReference>
<dbReference type="GO" id="GO:0043137">
    <property type="term" value="P:DNA replication, removal of RNA primer"/>
    <property type="evidence" value="ECO:0007669"/>
    <property type="project" value="TreeGrafter"/>
</dbReference>
<dbReference type="InterPro" id="IPR002156">
    <property type="entry name" value="RNaseH_domain"/>
</dbReference>
<evidence type="ECO:0000256" key="7">
    <source>
        <dbReference type="ARBA" id="ARBA00022801"/>
    </source>
</evidence>
<comment type="similarity">
    <text evidence="2">Belongs to the RNase H family.</text>
</comment>
<comment type="caution">
    <text evidence="9">The sequence shown here is derived from an EMBL/GenBank/DDBJ whole genome shotgun (WGS) entry which is preliminary data.</text>
</comment>
<keyword evidence="6" id="KW-0255">Endonuclease</keyword>
<dbReference type="GO" id="GO:0046872">
    <property type="term" value="F:metal ion binding"/>
    <property type="evidence" value="ECO:0007669"/>
    <property type="project" value="UniProtKB-KW"/>
</dbReference>
<dbReference type="InterPro" id="IPR036397">
    <property type="entry name" value="RNaseH_sf"/>
</dbReference>
<dbReference type="Proteomes" id="UP001497623">
    <property type="component" value="Unassembled WGS sequence"/>
</dbReference>
<dbReference type="GO" id="GO:0004523">
    <property type="term" value="F:RNA-DNA hybrid ribonuclease activity"/>
    <property type="evidence" value="ECO:0007669"/>
    <property type="project" value="UniProtKB-EC"/>
</dbReference>
<comment type="catalytic activity">
    <reaction evidence="1">
        <text>Endonucleolytic cleavage to 5'-phosphomonoester.</text>
        <dbReference type="EC" id="3.1.26.4"/>
    </reaction>
</comment>
<evidence type="ECO:0000313" key="10">
    <source>
        <dbReference type="Proteomes" id="UP001497623"/>
    </source>
</evidence>
<name>A0AAV2RYA9_MEGNR</name>
<dbReference type="PANTHER" id="PTHR10642:SF26">
    <property type="entry name" value="RIBONUCLEASE H1"/>
    <property type="match status" value="1"/>
</dbReference>